<dbReference type="GO" id="GO:0015179">
    <property type="term" value="F:L-amino acid transmembrane transporter activity"/>
    <property type="evidence" value="ECO:0007669"/>
    <property type="project" value="TreeGrafter"/>
</dbReference>
<dbReference type="InterPro" id="IPR050598">
    <property type="entry name" value="AminoAcid_Transporter"/>
</dbReference>
<dbReference type="OrthoDB" id="5982228at2759"/>
<evidence type="ECO:0000256" key="4">
    <source>
        <dbReference type="ARBA" id="ARBA00023136"/>
    </source>
</evidence>
<feature type="transmembrane region" description="Helical" evidence="5">
    <location>
        <begin position="343"/>
        <end position="366"/>
    </location>
</feature>
<dbReference type="EMBL" id="MU006094">
    <property type="protein sequence ID" value="KAF2839603.1"/>
    <property type="molecule type" value="Genomic_DNA"/>
</dbReference>
<feature type="transmembrane region" description="Helical" evidence="5">
    <location>
        <begin position="505"/>
        <end position="528"/>
    </location>
</feature>
<dbReference type="Proteomes" id="UP000799429">
    <property type="component" value="Unassembled WGS sequence"/>
</dbReference>
<organism evidence="6 7">
    <name type="scientific">Patellaria atrata CBS 101060</name>
    <dbReference type="NCBI Taxonomy" id="1346257"/>
    <lineage>
        <taxon>Eukaryota</taxon>
        <taxon>Fungi</taxon>
        <taxon>Dikarya</taxon>
        <taxon>Ascomycota</taxon>
        <taxon>Pezizomycotina</taxon>
        <taxon>Dothideomycetes</taxon>
        <taxon>Dothideomycetes incertae sedis</taxon>
        <taxon>Patellariales</taxon>
        <taxon>Patellariaceae</taxon>
        <taxon>Patellaria</taxon>
    </lineage>
</organism>
<name>A0A9P4SBH6_9PEZI</name>
<keyword evidence="7" id="KW-1185">Reference proteome</keyword>
<gene>
    <name evidence="6" type="ORF">M501DRAFT_1023815</name>
</gene>
<dbReference type="GO" id="GO:0016020">
    <property type="term" value="C:membrane"/>
    <property type="evidence" value="ECO:0007669"/>
    <property type="project" value="UniProtKB-SubCell"/>
</dbReference>
<feature type="transmembrane region" description="Helical" evidence="5">
    <location>
        <begin position="475"/>
        <end position="493"/>
    </location>
</feature>
<reference evidence="6" key="1">
    <citation type="journal article" date="2020" name="Stud. Mycol.">
        <title>101 Dothideomycetes genomes: a test case for predicting lifestyles and emergence of pathogens.</title>
        <authorList>
            <person name="Haridas S."/>
            <person name="Albert R."/>
            <person name="Binder M."/>
            <person name="Bloem J."/>
            <person name="Labutti K."/>
            <person name="Salamov A."/>
            <person name="Andreopoulos B."/>
            <person name="Baker S."/>
            <person name="Barry K."/>
            <person name="Bills G."/>
            <person name="Bluhm B."/>
            <person name="Cannon C."/>
            <person name="Castanera R."/>
            <person name="Culley D."/>
            <person name="Daum C."/>
            <person name="Ezra D."/>
            <person name="Gonzalez J."/>
            <person name="Henrissat B."/>
            <person name="Kuo A."/>
            <person name="Liang C."/>
            <person name="Lipzen A."/>
            <person name="Lutzoni F."/>
            <person name="Magnuson J."/>
            <person name="Mondo S."/>
            <person name="Nolan M."/>
            <person name="Ohm R."/>
            <person name="Pangilinan J."/>
            <person name="Park H.-J."/>
            <person name="Ramirez L."/>
            <person name="Alfaro M."/>
            <person name="Sun H."/>
            <person name="Tritt A."/>
            <person name="Yoshinaga Y."/>
            <person name="Zwiers L.-H."/>
            <person name="Turgeon B."/>
            <person name="Goodwin S."/>
            <person name="Spatafora J."/>
            <person name="Crous P."/>
            <person name="Grigoriev I."/>
        </authorList>
    </citation>
    <scope>NUCLEOTIDE SEQUENCE</scope>
    <source>
        <strain evidence="6">CBS 101060</strain>
    </source>
</reference>
<sequence>MDLIRLFAHHCYQHKHDKISDKLRHGSLPSTTSCPASISCSSSNDARLGGFTAIPWFCDKKRYLTWGESSSDVSLNEVREANATVGDQIYVDGTEVFQDGNGAPVENASPLGYHVGWFGILFLNISQMVGTGVFSTPSSILNNLDSVGLSLLYWVIGAIIAATSLAVYLEYAALFPNRSGSQVVYLEQAFPKPLLFFPTAYAFFTVVFSFSSSNAIVLSRYIFRAAGYTATEWQNKSLAIGANSVLYVICLLSTKWSMRIMNFITAVKIGILLFIVITGFVVLGGGTRVEDPGANFRNSFEGVTSNGNAIVNALVKINFAYQGYANDFNVVAEVKRPFKTLRIAAPVSVLLVSILYILTNVAYFAAVLKESIASSGELTAALFFEAVFGRAGRALPALVTVSAAGNILAVIIGTSRSIRECGRQGVVPWPHIWASTRPFGTPFAPILLKWFLTTMIILVLPFGDAFNFLVDLRSYSDNIFLFLMTAGIYFIRYRRKNLGLPQAEFRVWHSATIFSILVTLFLLVMPWYPPEGGATGGDVSFWYATYCVVGIGLMLACAAYYFGWVWVLPKLRNYSIRTETLVNGRDGSVTHRMRRVLNEDVGKWDETHDDAGNLLVAEGEELLEKSEHREQGGLVKRVHVKGSRPLSVDDVGKQG</sequence>
<feature type="transmembrane region" description="Helical" evidence="5">
    <location>
        <begin position="260"/>
        <end position="283"/>
    </location>
</feature>
<evidence type="ECO:0000313" key="7">
    <source>
        <dbReference type="Proteomes" id="UP000799429"/>
    </source>
</evidence>
<proteinExistence type="predicted"/>
<feature type="transmembrane region" description="Helical" evidence="5">
    <location>
        <begin position="151"/>
        <end position="174"/>
    </location>
</feature>
<evidence type="ECO:0000256" key="1">
    <source>
        <dbReference type="ARBA" id="ARBA00004141"/>
    </source>
</evidence>
<keyword evidence="4 5" id="KW-0472">Membrane</keyword>
<keyword evidence="2 5" id="KW-0812">Transmembrane</keyword>
<evidence type="ECO:0000256" key="3">
    <source>
        <dbReference type="ARBA" id="ARBA00022989"/>
    </source>
</evidence>
<dbReference type="InterPro" id="IPR002293">
    <property type="entry name" value="AA/rel_permease1"/>
</dbReference>
<evidence type="ECO:0000313" key="6">
    <source>
        <dbReference type="EMBL" id="KAF2839603.1"/>
    </source>
</evidence>
<feature type="transmembrane region" description="Helical" evidence="5">
    <location>
        <begin position="238"/>
        <end position="254"/>
    </location>
</feature>
<evidence type="ECO:0000256" key="2">
    <source>
        <dbReference type="ARBA" id="ARBA00022692"/>
    </source>
</evidence>
<dbReference type="AlphaFoldDB" id="A0A9P4SBH6"/>
<evidence type="ECO:0000256" key="5">
    <source>
        <dbReference type="SAM" id="Phobius"/>
    </source>
</evidence>
<dbReference type="Gene3D" id="1.20.1740.10">
    <property type="entry name" value="Amino acid/polyamine transporter I"/>
    <property type="match status" value="1"/>
</dbReference>
<accession>A0A9P4SBH6</accession>
<comment type="caution">
    <text evidence="6">The sequence shown here is derived from an EMBL/GenBank/DDBJ whole genome shotgun (WGS) entry which is preliminary data.</text>
</comment>
<dbReference type="Pfam" id="PF13520">
    <property type="entry name" value="AA_permease_2"/>
    <property type="match status" value="1"/>
</dbReference>
<protein>
    <submittedName>
        <fullName evidence="6">Amino acid transporter-like protein</fullName>
    </submittedName>
</protein>
<feature type="transmembrane region" description="Helical" evidence="5">
    <location>
        <begin position="540"/>
        <end position="567"/>
    </location>
</feature>
<feature type="transmembrane region" description="Helical" evidence="5">
    <location>
        <begin position="194"/>
        <end position="217"/>
    </location>
</feature>
<keyword evidence="3 5" id="KW-1133">Transmembrane helix</keyword>
<dbReference type="PANTHER" id="PTHR11785">
    <property type="entry name" value="AMINO ACID TRANSPORTER"/>
    <property type="match status" value="1"/>
</dbReference>
<feature type="transmembrane region" description="Helical" evidence="5">
    <location>
        <begin position="394"/>
        <end position="414"/>
    </location>
</feature>
<dbReference type="PANTHER" id="PTHR11785:SF353">
    <property type="entry name" value="METHIONINE TRANSPORTER (EUROFUNG)"/>
    <property type="match status" value="1"/>
</dbReference>
<comment type="subcellular location">
    <subcellularLocation>
        <location evidence="1">Membrane</location>
        <topology evidence="1">Multi-pass membrane protein</topology>
    </subcellularLocation>
</comment>
<feature type="transmembrane region" description="Helical" evidence="5">
    <location>
        <begin position="446"/>
        <end position="463"/>
    </location>
</feature>